<keyword evidence="1" id="KW-0732">Signal</keyword>
<protein>
    <recommendedName>
        <fullName evidence="4">DUF1684 domain-containing protein</fullName>
    </recommendedName>
</protein>
<evidence type="ECO:0000313" key="3">
    <source>
        <dbReference type="Proteomes" id="UP001242010"/>
    </source>
</evidence>
<dbReference type="EMBL" id="AP027079">
    <property type="protein sequence ID" value="BDU69747.1"/>
    <property type="molecule type" value="Genomic_DNA"/>
</dbReference>
<feature type="chain" id="PRO_5045783167" description="DUF1684 domain-containing protein" evidence="1">
    <location>
        <begin position="23"/>
        <end position="298"/>
    </location>
</feature>
<dbReference type="Proteomes" id="UP001242010">
    <property type="component" value="Chromosome"/>
</dbReference>
<accession>A0ABM8DRX0</accession>
<dbReference type="Pfam" id="PF07920">
    <property type="entry name" value="DUF1684"/>
    <property type="match status" value="1"/>
</dbReference>
<keyword evidence="3" id="KW-1185">Reference proteome</keyword>
<reference evidence="3" key="1">
    <citation type="journal article" date="2023" name="Int. J. Syst. Evol. Microbiol.">
        <title>Mesoterricola silvestris gen. nov., sp. nov., Mesoterricola sediminis sp. nov., Geothrix oryzae sp. nov., Geothrix edaphica sp. nov., Geothrix rubra sp. nov., and Geothrix limicola sp. nov., six novel members of Acidobacteriota isolated from soils.</title>
        <authorList>
            <person name="Itoh H."/>
            <person name="Sugisawa Y."/>
            <person name="Mise K."/>
            <person name="Xu Z."/>
            <person name="Kuniyasu M."/>
            <person name="Ushijima N."/>
            <person name="Kawano K."/>
            <person name="Kobayashi E."/>
            <person name="Shiratori Y."/>
            <person name="Masuda Y."/>
            <person name="Senoo K."/>
        </authorList>
    </citation>
    <scope>NUCLEOTIDE SEQUENCE [LARGE SCALE GENOMIC DNA]</scope>
    <source>
        <strain evidence="3">Red222</strain>
    </source>
</reference>
<feature type="signal peptide" evidence="1">
    <location>
        <begin position="1"/>
        <end position="22"/>
    </location>
</feature>
<proteinExistence type="predicted"/>
<dbReference type="InterPro" id="IPR012467">
    <property type="entry name" value="DUF1684"/>
</dbReference>
<dbReference type="PANTHER" id="PTHR41913">
    <property type="entry name" value="DUF1684 DOMAIN-CONTAINING PROTEIN"/>
    <property type="match status" value="1"/>
</dbReference>
<evidence type="ECO:0008006" key="4">
    <source>
        <dbReference type="Google" id="ProtNLM"/>
    </source>
</evidence>
<name>A0ABM8DRX0_9BACT</name>
<evidence type="ECO:0000256" key="1">
    <source>
        <dbReference type="SAM" id="SignalP"/>
    </source>
</evidence>
<dbReference type="RefSeq" id="WP_286353471.1">
    <property type="nucleotide sequence ID" value="NZ_AP027079.1"/>
</dbReference>
<organism evidence="2 3">
    <name type="scientific">Geothrix oryzae</name>
    <dbReference type="NCBI Taxonomy" id="2927975"/>
    <lineage>
        <taxon>Bacteria</taxon>
        <taxon>Pseudomonadati</taxon>
        <taxon>Acidobacteriota</taxon>
        <taxon>Holophagae</taxon>
        <taxon>Holophagales</taxon>
        <taxon>Holophagaceae</taxon>
        <taxon>Geothrix</taxon>
    </lineage>
</organism>
<sequence length="298" mass="32320">MLHAPQILRSIPLLLAAPGLLAQAPAEFVAAHQSWRAERFRSLSAEEGWLSLVGLHFLKEGANEAGSEAGLPVVLPSGVPSRVGVFRLDQGRVTFRAEPGAGVTLRGKTVEETPLRTDAEGEPDVLRAGTLRFHVIRRGDRYAVRVKDTANPALKAFKGVDAFPPDAAYRVVATFKPYPTPRTVAIPTVLGTTEAMPAPGLVRFRLKGRSYTLQPVQEGGPDSKFFFIFRDGTAGAETYPAGRFLYADPPKDGKLVLDFNRAVNPPCAFTPFATCPLPPKQNQLKVRIPAGEKTYGEH</sequence>
<dbReference type="PANTHER" id="PTHR41913:SF1">
    <property type="entry name" value="DUF1684 DOMAIN-CONTAINING PROTEIN"/>
    <property type="match status" value="1"/>
</dbReference>
<evidence type="ECO:0000313" key="2">
    <source>
        <dbReference type="EMBL" id="BDU69747.1"/>
    </source>
</evidence>
<gene>
    <name evidence="2" type="ORF">GETHOR_18480</name>
</gene>